<dbReference type="Proteomes" id="UP000886890">
    <property type="component" value="Unassembled WGS sequence"/>
</dbReference>
<name>A0A9D2BHT4_9FIRM</name>
<reference evidence="4" key="2">
    <citation type="submission" date="2021-04" db="EMBL/GenBank/DDBJ databases">
        <authorList>
            <person name="Gilroy R."/>
        </authorList>
    </citation>
    <scope>NUCLEOTIDE SEQUENCE</scope>
    <source>
        <strain evidence="4">CHK183-1962</strain>
    </source>
</reference>
<evidence type="ECO:0000256" key="2">
    <source>
        <dbReference type="ARBA" id="ARBA00023315"/>
    </source>
</evidence>
<dbReference type="InterPro" id="IPR016181">
    <property type="entry name" value="Acyl_CoA_acyltransferase"/>
</dbReference>
<dbReference type="EMBL" id="DXEK01000095">
    <property type="protein sequence ID" value="HIX77095.1"/>
    <property type="molecule type" value="Genomic_DNA"/>
</dbReference>
<keyword evidence="1 4" id="KW-0808">Transferase</keyword>
<evidence type="ECO:0000313" key="5">
    <source>
        <dbReference type="Proteomes" id="UP000886890"/>
    </source>
</evidence>
<dbReference type="PANTHER" id="PTHR43877:SF1">
    <property type="entry name" value="ACETYLTRANSFERASE"/>
    <property type="match status" value="1"/>
</dbReference>
<keyword evidence="2 4" id="KW-0012">Acyltransferase</keyword>
<accession>A0A9D2BHT4</accession>
<feature type="domain" description="N-acetyltransferase" evidence="3">
    <location>
        <begin position="2"/>
        <end position="147"/>
    </location>
</feature>
<dbReference type="AlphaFoldDB" id="A0A9D2BHT4"/>
<comment type="caution">
    <text evidence="4">The sequence shown here is derived from an EMBL/GenBank/DDBJ whole genome shotgun (WGS) entry which is preliminary data.</text>
</comment>
<organism evidence="4 5">
    <name type="scientific">Candidatus Fusicatenibacter merdavium</name>
    <dbReference type="NCBI Taxonomy" id="2838600"/>
    <lineage>
        <taxon>Bacteria</taxon>
        <taxon>Bacillati</taxon>
        <taxon>Bacillota</taxon>
        <taxon>Clostridia</taxon>
        <taxon>Lachnospirales</taxon>
        <taxon>Lachnospiraceae</taxon>
        <taxon>Fusicatenibacter</taxon>
    </lineage>
</organism>
<protein>
    <submittedName>
        <fullName evidence="4">GNAT family N-acetyltransferase</fullName>
        <ecNumber evidence="4">2.3.1.-</ecNumber>
    </submittedName>
</protein>
<gene>
    <name evidence="4" type="ORF">H9734_05810</name>
</gene>
<dbReference type="PANTHER" id="PTHR43877">
    <property type="entry name" value="AMINOALKYLPHOSPHONATE N-ACETYLTRANSFERASE-RELATED-RELATED"/>
    <property type="match status" value="1"/>
</dbReference>
<dbReference type="CDD" id="cd04301">
    <property type="entry name" value="NAT_SF"/>
    <property type="match status" value="1"/>
</dbReference>
<sequence length="147" mass="16646">MEKIRTMVIEDYENVHNLWIHTPGMGLNTVDDSREGIERYLRRNPSTCFVAEEDGEIVGAILAGHDGRRGYIYHTAVLPGFRKRGIGKRLAEAVMESLDQEGIQKAALVAFVRNKGGNAFWEAVGFSERGDLIYRNKNIHDLERIDT</sequence>
<dbReference type="InterPro" id="IPR000182">
    <property type="entry name" value="GNAT_dom"/>
</dbReference>
<dbReference type="Pfam" id="PF00583">
    <property type="entry name" value="Acetyltransf_1"/>
    <property type="match status" value="1"/>
</dbReference>
<reference evidence="4" key="1">
    <citation type="journal article" date="2021" name="PeerJ">
        <title>Extensive microbial diversity within the chicken gut microbiome revealed by metagenomics and culture.</title>
        <authorList>
            <person name="Gilroy R."/>
            <person name="Ravi A."/>
            <person name="Getino M."/>
            <person name="Pursley I."/>
            <person name="Horton D.L."/>
            <person name="Alikhan N.F."/>
            <person name="Baker D."/>
            <person name="Gharbi K."/>
            <person name="Hall N."/>
            <person name="Watson M."/>
            <person name="Adriaenssens E.M."/>
            <person name="Foster-Nyarko E."/>
            <person name="Jarju S."/>
            <person name="Secka A."/>
            <person name="Antonio M."/>
            <person name="Oren A."/>
            <person name="Chaudhuri R.R."/>
            <person name="La Ragione R."/>
            <person name="Hildebrand F."/>
            <person name="Pallen M.J."/>
        </authorList>
    </citation>
    <scope>NUCLEOTIDE SEQUENCE</scope>
    <source>
        <strain evidence="4">CHK183-1962</strain>
    </source>
</reference>
<dbReference type="PROSITE" id="PS51186">
    <property type="entry name" value="GNAT"/>
    <property type="match status" value="1"/>
</dbReference>
<evidence type="ECO:0000259" key="3">
    <source>
        <dbReference type="PROSITE" id="PS51186"/>
    </source>
</evidence>
<evidence type="ECO:0000313" key="4">
    <source>
        <dbReference type="EMBL" id="HIX77095.1"/>
    </source>
</evidence>
<proteinExistence type="predicted"/>
<evidence type="ECO:0000256" key="1">
    <source>
        <dbReference type="ARBA" id="ARBA00022679"/>
    </source>
</evidence>
<dbReference type="InterPro" id="IPR050832">
    <property type="entry name" value="Bact_Acetyltransf"/>
</dbReference>
<dbReference type="SUPFAM" id="SSF55729">
    <property type="entry name" value="Acyl-CoA N-acyltransferases (Nat)"/>
    <property type="match status" value="1"/>
</dbReference>
<dbReference type="Gene3D" id="3.40.630.30">
    <property type="match status" value="1"/>
</dbReference>
<dbReference type="PIRSF" id="PIRSF037663">
    <property type="entry name" value="Acetyltransf_GNAT_prd"/>
    <property type="match status" value="1"/>
</dbReference>
<dbReference type="GO" id="GO:0016747">
    <property type="term" value="F:acyltransferase activity, transferring groups other than amino-acyl groups"/>
    <property type="evidence" value="ECO:0007669"/>
    <property type="project" value="InterPro"/>
</dbReference>
<dbReference type="InterPro" id="IPR017255">
    <property type="entry name" value="AcTrfase_GNAT_prd"/>
</dbReference>
<dbReference type="EC" id="2.3.1.-" evidence="4"/>